<dbReference type="AlphaFoldDB" id="A0A344LH10"/>
<evidence type="ECO:0000313" key="1">
    <source>
        <dbReference type="EMBL" id="AXB47334.1"/>
    </source>
</evidence>
<dbReference type="Gene3D" id="2.60.60.30">
    <property type="entry name" value="sav2460 like domains"/>
    <property type="match status" value="1"/>
</dbReference>
<evidence type="ECO:0000313" key="2">
    <source>
        <dbReference type="Proteomes" id="UP000250434"/>
    </source>
</evidence>
<dbReference type="PANTHER" id="PTHR32097:SF18">
    <property type="entry name" value="RING-TYPE DOMAIN-CONTAINING PROTEIN"/>
    <property type="match status" value="1"/>
</dbReference>
<protein>
    <recommendedName>
        <fullName evidence="3">TerD domain-containing protein</fullName>
    </recommendedName>
</protein>
<dbReference type="EMBL" id="CP015163">
    <property type="protein sequence ID" value="AXB47334.1"/>
    <property type="molecule type" value="Genomic_DNA"/>
</dbReference>
<proteinExistence type="predicted"/>
<dbReference type="InterPro" id="IPR051324">
    <property type="entry name" value="Stress/Tellurium_Resist"/>
</dbReference>
<sequence>MRETTIIQKTLRVPALPAGSGNDGTLARQLDAVLLTAGFKAGGDLLAHLSELDAGVALDRAVLVLGAVRELVGDHVEHNVYFRDFPAGVPDTVEFWLRCLTGAVGRERLPKRRINLLDLPRYGRYLHSYAEMVAAHQELIPSIKDRVTVLHLGASLEEETRALYLSLAGDPAPLNDADLALLTALAVDCVDGPQPESVPAREQRAVLNHARLLAGKPLLADTVTDVLRVACALSEGDVRLVKPTRFRSLPRARRRTLLSALDEIVRENPGRVADVNRYREPWKRLGERLHPYEFGHLPHAQDVFAVAYGTKVARSLPARAEIAFAAGDVTAAVDLLAGAPGLFFRALDRILRSELSEVDMEQVLTVAGKVVHQVSGRVLLSLREHLMNRETPDAARIFVNRAGRAWAGPDDRATLSPAVVERVNTLLDAELSRRLPAFERLVIDPELAGIAMPFSGQAKEDGFGVLPRGSVVPVDGETLRLFVYWRERARRTDYDLSLLLLDDEFRMTDQVSYTNLSVYGATHSGDLTTAADGASEFIDIDLGRVGARYAVPQVNVFDGENFDEVAEVFFGFMVRSPEQKGLPFEPRTVRMKSGLRGSGRVLLPLVFRRGDDGRWAAKWLHLYLRGHRWANRVEGNRVSASMLARAVTERAYLPVSHLTDLLAAKAGSVVTHRPWQRLPEPVTYLGLARPEGLHPDSAVYPIDRITELIPA</sequence>
<evidence type="ECO:0008006" key="3">
    <source>
        <dbReference type="Google" id="ProtNLM"/>
    </source>
</evidence>
<reference evidence="1 2" key="1">
    <citation type="submission" date="2016-04" db="EMBL/GenBank/DDBJ databases">
        <title>Complete genome sequence and analysis of deep-sea sediment isolate, Amycolatopsis sp. WP1.</title>
        <authorList>
            <person name="Wang H."/>
            <person name="Chen S."/>
            <person name="Wu Q."/>
        </authorList>
    </citation>
    <scope>NUCLEOTIDE SEQUENCE [LARGE SCALE GENOMIC DNA]</scope>
    <source>
        <strain evidence="1 2">WP1</strain>
    </source>
</reference>
<dbReference type="Proteomes" id="UP000250434">
    <property type="component" value="Chromosome"/>
</dbReference>
<dbReference type="OrthoDB" id="415622at2"/>
<dbReference type="PANTHER" id="PTHR32097">
    <property type="entry name" value="CAMP-BINDING PROTEIN 1-RELATED"/>
    <property type="match status" value="1"/>
</dbReference>
<gene>
    <name evidence="1" type="ORF">A4R43_36825</name>
</gene>
<dbReference type="RefSeq" id="WP_113696391.1">
    <property type="nucleotide sequence ID" value="NZ_CP015163.1"/>
</dbReference>
<name>A0A344LH10_9PSEU</name>
<keyword evidence="2" id="KW-1185">Reference proteome</keyword>
<organism evidence="1 2">
    <name type="scientific">Amycolatopsis albispora</name>
    <dbReference type="NCBI Taxonomy" id="1804986"/>
    <lineage>
        <taxon>Bacteria</taxon>
        <taxon>Bacillati</taxon>
        <taxon>Actinomycetota</taxon>
        <taxon>Actinomycetes</taxon>
        <taxon>Pseudonocardiales</taxon>
        <taxon>Pseudonocardiaceae</taxon>
        <taxon>Amycolatopsis</taxon>
    </lineage>
</organism>
<dbReference type="KEGG" id="aab:A4R43_36825"/>
<accession>A0A344LH10</accession>